<organism evidence="3 4">
    <name type="scientific">Candida theae</name>
    <dbReference type="NCBI Taxonomy" id="1198502"/>
    <lineage>
        <taxon>Eukaryota</taxon>
        <taxon>Fungi</taxon>
        <taxon>Dikarya</taxon>
        <taxon>Ascomycota</taxon>
        <taxon>Saccharomycotina</taxon>
        <taxon>Pichiomycetes</taxon>
        <taxon>Debaryomycetaceae</taxon>
        <taxon>Candida/Lodderomyces clade</taxon>
        <taxon>Candida</taxon>
    </lineage>
</organism>
<dbReference type="AlphaFoldDB" id="A0AAD5FY51"/>
<reference evidence="3 4" key="1">
    <citation type="journal article" date="2022" name="DNA Res.">
        <title>Genome analysis of five recently described species of the CUG-Ser clade uncovers Candida theae as a new hybrid lineage with pathogenic potential in the Candida parapsilosis species complex.</title>
        <authorList>
            <person name="Mixao V."/>
            <person name="Del Olmo V."/>
            <person name="Hegedusova E."/>
            <person name="Saus E."/>
            <person name="Pryszcz L."/>
            <person name="Cillingova A."/>
            <person name="Nosek J."/>
            <person name="Gabaldon T."/>
        </authorList>
    </citation>
    <scope>NUCLEOTIDE SEQUENCE [LARGE SCALE GENOMIC DNA]</scope>
    <source>
        <strain evidence="3 4">CBS 12239</strain>
    </source>
</reference>
<accession>A0AAD5FY51</accession>
<feature type="region of interest" description="Disordered" evidence="1">
    <location>
        <begin position="1"/>
        <end position="86"/>
    </location>
</feature>
<feature type="transmembrane region" description="Helical" evidence="2">
    <location>
        <begin position="167"/>
        <end position="189"/>
    </location>
</feature>
<evidence type="ECO:0000256" key="1">
    <source>
        <dbReference type="SAM" id="MobiDB-lite"/>
    </source>
</evidence>
<keyword evidence="2" id="KW-1133">Transmembrane helix</keyword>
<feature type="transmembrane region" description="Helical" evidence="2">
    <location>
        <begin position="201"/>
        <end position="223"/>
    </location>
</feature>
<sequence>MHQASTTVNRKLRSSSSVSSQSILTGKTTSTSTSSSTSTSTSAAAAARMHHSQPTSFHHHYHVNGSNSHSSTQAESVGDKKGGAVNNVSLEPTVEHHHHYHHHHHHPPLSVFPNSSSLRDILSLVFVTLSLPQSISLLICILYLVLGSNFMGGKFLINFMLPDSRKRVFRGVTFSALRVVLIDVVVYLTLVKFMKKSYFNYLIMLSKSIVSSELIGASSIYYINSISNKKITSKIQYDDRRRTFFNNSLMNAVLCFIIINYINYLLNWFHFASLSINPTTTTTNATMTATTTAVASLKFNNIASKIIPINISYINNLNFTQYKIQLYLFLSIHIIIRALLVKKSTIVQNSIPEEISVNVDENKLMSIDVDLSQTAKNTWSTIAYKNFENFVVSPFNSKLTTLKTRMRAASISKSKLGSLGVATPPTAPVTASTPPTSITTSSKSTPVSKSLTTTTISPSVTVIENTIIIQPFWSIVAACKAILKNPNLFNGEPTGKNGEATASKDMPIAVIAIDSSKVVLKLLFEQQRLDLKIRLNDVNWSYFKEESSYITIYGLTPLFQYKVEILDGDVLLNHFLINTTNENDQIINKSSGETSSLVTLQTSLTSTMTNLNNLKLKLKKLKRDENKKISDLKNSIDVVKNKISKYNSAKPVNENRVYGKIQGLKHSVSQLESEIDSIQAEIDTLTTEEESLQKQSKAKEHDQQEEINRLEEEYTQHESRLKEYKSSLVKLQQEQSNLSTKYQKLLARHESKQEELKSIHWELKNLKKGEILSKFAKRIKKTNEKFDTIIPRILHETELLRQELAELMEDTGERL</sequence>
<feature type="compositionally biased region" description="Polar residues" evidence="1">
    <location>
        <begin position="64"/>
        <end position="75"/>
    </location>
</feature>
<dbReference type="EMBL" id="JAIHNG010000121">
    <property type="protein sequence ID" value="KAI5957458.1"/>
    <property type="molecule type" value="Genomic_DNA"/>
</dbReference>
<feature type="transmembrane region" description="Helical" evidence="2">
    <location>
        <begin position="121"/>
        <end position="146"/>
    </location>
</feature>
<proteinExistence type="predicted"/>
<evidence type="ECO:0000256" key="2">
    <source>
        <dbReference type="SAM" id="Phobius"/>
    </source>
</evidence>
<name>A0AAD5FY51_9ASCO</name>
<dbReference type="Proteomes" id="UP001204833">
    <property type="component" value="Unassembled WGS sequence"/>
</dbReference>
<evidence type="ECO:0000313" key="4">
    <source>
        <dbReference type="Proteomes" id="UP001204833"/>
    </source>
</evidence>
<dbReference type="Gene3D" id="1.10.287.1490">
    <property type="match status" value="1"/>
</dbReference>
<dbReference type="RefSeq" id="XP_051608161.1">
    <property type="nucleotide sequence ID" value="XM_051752542.1"/>
</dbReference>
<feature type="region of interest" description="Disordered" evidence="1">
    <location>
        <begin position="424"/>
        <end position="445"/>
    </location>
</feature>
<feature type="compositionally biased region" description="Low complexity" evidence="1">
    <location>
        <begin position="428"/>
        <end position="445"/>
    </location>
</feature>
<dbReference type="GeneID" id="76151211"/>
<protein>
    <submittedName>
        <fullName evidence="3">AcrB</fullName>
    </submittedName>
</protein>
<evidence type="ECO:0000313" key="3">
    <source>
        <dbReference type="EMBL" id="KAI5957458.1"/>
    </source>
</evidence>
<feature type="transmembrane region" description="Helical" evidence="2">
    <location>
        <begin position="244"/>
        <end position="266"/>
    </location>
</feature>
<keyword evidence="4" id="KW-1185">Reference proteome</keyword>
<keyword evidence="2" id="KW-0812">Transmembrane</keyword>
<comment type="caution">
    <text evidence="3">The sequence shown here is derived from an EMBL/GenBank/DDBJ whole genome shotgun (WGS) entry which is preliminary data.</text>
</comment>
<gene>
    <name evidence="3" type="ORF">KGF57_003152</name>
</gene>
<feature type="compositionally biased region" description="Low complexity" evidence="1">
    <location>
        <begin position="14"/>
        <end position="47"/>
    </location>
</feature>
<keyword evidence="2" id="KW-0472">Membrane</keyword>
<feature type="region of interest" description="Disordered" evidence="1">
    <location>
        <begin position="686"/>
        <end position="705"/>
    </location>
</feature>